<dbReference type="EMBL" id="FOEG01000002">
    <property type="protein sequence ID" value="SEO72871.1"/>
    <property type="molecule type" value="Genomic_DNA"/>
</dbReference>
<evidence type="ECO:0000259" key="1">
    <source>
        <dbReference type="PROSITE" id="PS51462"/>
    </source>
</evidence>
<dbReference type="SUPFAM" id="SSF46785">
    <property type="entry name" value="Winged helix' DNA-binding domain"/>
    <property type="match status" value="1"/>
</dbReference>
<name>A0A1H8S2F5_9GAMM</name>
<dbReference type="OrthoDB" id="542521at2"/>
<reference evidence="2 3" key="1">
    <citation type="submission" date="2016-10" db="EMBL/GenBank/DDBJ databases">
        <authorList>
            <person name="de Groot N.N."/>
        </authorList>
    </citation>
    <scope>NUCLEOTIDE SEQUENCE [LARGE SCALE GENOMIC DNA]</scope>
    <source>
        <strain evidence="2 3">CGMCC 1.6291</strain>
    </source>
</reference>
<keyword evidence="3" id="KW-1185">Reference proteome</keyword>
<evidence type="ECO:0000313" key="3">
    <source>
        <dbReference type="Proteomes" id="UP000199657"/>
    </source>
</evidence>
<dbReference type="PANTHER" id="PTHR43736">
    <property type="entry name" value="ADP-RIBOSE PYROPHOSPHATASE"/>
    <property type="match status" value="1"/>
</dbReference>
<dbReference type="InterPro" id="IPR054105">
    <property type="entry name" value="WHD_NrtR"/>
</dbReference>
<evidence type="ECO:0000313" key="2">
    <source>
        <dbReference type="EMBL" id="SEO72871.1"/>
    </source>
</evidence>
<dbReference type="Pfam" id="PF21906">
    <property type="entry name" value="WHD_NrtR"/>
    <property type="match status" value="1"/>
</dbReference>
<dbReference type="RefSeq" id="WP_091641256.1">
    <property type="nucleotide sequence ID" value="NZ_FOEG01000002.1"/>
</dbReference>
<dbReference type="Gene3D" id="1.10.10.10">
    <property type="entry name" value="Winged helix-like DNA-binding domain superfamily/Winged helix DNA-binding domain"/>
    <property type="match status" value="1"/>
</dbReference>
<dbReference type="PROSITE" id="PS51462">
    <property type="entry name" value="NUDIX"/>
    <property type="match status" value="1"/>
</dbReference>
<proteinExistence type="predicted"/>
<dbReference type="Gene3D" id="3.90.79.10">
    <property type="entry name" value="Nucleoside Triphosphate Pyrophosphohydrolase"/>
    <property type="match status" value="1"/>
</dbReference>
<dbReference type="GO" id="GO:0003824">
    <property type="term" value="F:catalytic activity"/>
    <property type="evidence" value="ECO:0007669"/>
    <property type="project" value="UniProtKB-ARBA"/>
</dbReference>
<protein>
    <submittedName>
        <fullName evidence="2">8-oxo-dGTP diphosphatase</fullName>
    </submittedName>
</protein>
<dbReference type="SUPFAM" id="SSF55811">
    <property type="entry name" value="Nudix"/>
    <property type="match status" value="1"/>
</dbReference>
<dbReference type="STRING" id="406100.SAMN04488052_102427"/>
<dbReference type="InterPro" id="IPR036388">
    <property type="entry name" value="WH-like_DNA-bd_sf"/>
</dbReference>
<organism evidence="2 3">
    <name type="scientific">Aquisalimonas asiatica</name>
    <dbReference type="NCBI Taxonomy" id="406100"/>
    <lineage>
        <taxon>Bacteria</taxon>
        <taxon>Pseudomonadati</taxon>
        <taxon>Pseudomonadota</taxon>
        <taxon>Gammaproteobacteria</taxon>
        <taxon>Chromatiales</taxon>
        <taxon>Ectothiorhodospiraceae</taxon>
        <taxon>Aquisalimonas</taxon>
    </lineage>
</organism>
<gene>
    <name evidence="2" type="ORF">SAMN04488052_102427</name>
</gene>
<accession>A0A1H8S2F5</accession>
<dbReference type="Proteomes" id="UP000199657">
    <property type="component" value="Unassembled WGS sequence"/>
</dbReference>
<dbReference type="AlphaFoldDB" id="A0A1H8S2F5"/>
<dbReference type="InterPro" id="IPR015797">
    <property type="entry name" value="NUDIX_hydrolase-like_dom_sf"/>
</dbReference>
<dbReference type="InterPro" id="IPR000086">
    <property type="entry name" value="NUDIX_hydrolase_dom"/>
</dbReference>
<feature type="domain" description="Nudix hydrolase" evidence="1">
    <location>
        <begin position="1"/>
        <end position="133"/>
    </location>
</feature>
<dbReference type="Pfam" id="PF00293">
    <property type="entry name" value="NUDIX"/>
    <property type="match status" value="1"/>
</dbReference>
<dbReference type="CDD" id="cd18873">
    <property type="entry name" value="NUDIX_NadM_like"/>
    <property type="match status" value="1"/>
</dbReference>
<dbReference type="PANTHER" id="PTHR43736:SF4">
    <property type="entry name" value="SLR1690 PROTEIN"/>
    <property type="match status" value="1"/>
</dbReference>
<sequence>MTGLATDVVVFTIRDQCLRVLLVRRSGEPFAGRWALPGGMVPADEALDDCANRMLGEKTGVRGVYLEQLYSFGAPRRDPRGRVVSVSYYALVPPERIAPFADGDDQLAWMPAGALPELAFDHRDIVELAHRRLAAKLDYSNIALQFMGERFTLSELQSVYETILGEPLDKRNFRKRVRNLPCIEDTGEWFRAGKHRPARLFRVTRSDRVEIIK</sequence>
<dbReference type="InterPro" id="IPR036390">
    <property type="entry name" value="WH_DNA-bd_sf"/>
</dbReference>